<dbReference type="InterPro" id="IPR036652">
    <property type="entry name" value="YjeF_N_dom_sf"/>
</dbReference>
<dbReference type="EC" id="5.1.99.6" evidence="2"/>
<keyword evidence="2" id="KW-0413">Isomerase</keyword>
<dbReference type="GO" id="GO:0052856">
    <property type="term" value="F:NAD(P)HX epimerase activity"/>
    <property type="evidence" value="ECO:0007669"/>
    <property type="project" value="UniProtKB-EC"/>
</dbReference>
<dbReference type="InterPro" id="IPR004443">
    <property type="entry name" value="YjeF_N_dom"/>
</dbReference>
<dbReference type="Pfam" id="PF03853">
    <property type="entry name" value="YjeF_N"/>
    <property type="match status" value="1"/>
</dbReference>
<sequence>MQKYFYTENNIKVPAVTTKQMMEIDRIAMEETGPNLYQMMENAGRNLAITIMEMVAEVIDPSIVILGGTGGNGGGGICAARHLLNRNYNVTLAITDGTKLNDVPKKQFEVYINTGGKIVENLDEIKADIIVDAIIGYSLTDSPKRRAMQFIEWANKQTAKKISLDVPSGIDATSGENYGEYFHTDSTLTLALPKTGLTEEKCGKLLLGDIGIPKVVYEKISIEYRSPFKNRFVVELNYK</sequence>
<dbReference type="GO" id="GO:0003729">
    <property type="term" value="F:mRNA binding"/>
    <property type="evidence" value="ECO:0007669"/>
    <property type="project" value="TreeGrafter"/>
</dbReference>
<organism evidence="2">
    <name type="scientific">hydrothermal vent metagenome</name>
    <dbReference type="NCBI Taxonomy" id="652676"/>
    <lineage>
        <taxon>unclassified sequences</taxon>
        <taxon>metagenomes</taxon>
        <taxon>ecological metagenomes</taxon>
    </lineage>
</organism>
<gene>
    <name evidence="2" type="ORF">MNBD_IGNAVI01-807</name>
</gene>
<dbReference type="PANTHER" id="PTHR13612:SF0">
    <property type="entry name" value="ENHANCER OF MRNA-DECAPPING PROTEIN 3"/>
    <property type="match status" value="1"/>
</dbReference>
<dbReference type="Gene3D" id="3.40.50.10260">
    <property type="entry name" value="YjeF N-terminal domain"/>
    <property type="match status" value="1"/>
</dbReference>
<dbReference type="PROSITE" id="PS51385">
    <property type="entry name" value="YJEF_N"/>
    <property type="match status" value="1"/>
</dbReference>
<dbReference type="HAMAP" id="MF_01966">
    <property type="entry name" value="NADHX_epimerase"/>
    <property type="match status" value="1"/>
</dbReference>
<feature type="domain" description="YjeF N-terminal" evidence="1">
    <location>
        <begin position="21"/>
        <end position="218"/>
    </location>
</feature>
<name>A0A3B1BA32_9ZZZZ</name>
<evidence type="ECO:0000259" key="1">
    <source>
        <dbReference type="PROSITE" id="PS51385"/>
    </source>
</evidence>
<dbReference type="PANTHER" id="PTHR13612">
    <property type="entry name" value="ENHANCER OF MRNA-DECAPPING PROTEIN 3"/>
    <property type="match status" value="1"/>
</dbReference>
<dbReference type="GO" id="GO:0000932">
    <property type="term" value="C:P-body"/>
    <property type="evidence" value="ECO:0007669"/>
    <property type="project" value="TreeGrafter"/>
</dbReference>
<dbReference type="NCBIfam" id="TIGR00197">
    <property type="entry name" value="yjeF_nterm"/>
    <property type="match status" value="1"/>
</dbReference>
<dbReference type="EMBL" id="UOGD01000007">
    <property type="protein sequence ID" value="VAX15156.1"/>
    <property type="molecule type" value="Genomic_DNA"/>
</dbReference>
<protein>
    <submittedName>
        <fullName evidence="2">NAD(P)H-hydrate epimerase</fullName>
        <ecNumber evidence="2">5.1.99.6</ecNumber>
    </submittedName>
</protein>
<accession>A0A3B1BA32</accession>
<dbReference type="GO" id="GO:0031087">
    <property type="term" value="P:deadenylation-independent decapping of nuclear-transcribed mRNA"/>
    <property type="evidence" value="ECO:0007669"/>
    <property type="project" value="TreeGrafter"/>
</dbReference>
<proteinExistence type="inferred from homology"/>
<reference evidence="2" key="1">
    <citation type="submission" date="2018-06" db="EMBL/GenBank/DDBJ databases">
        <authorList>
            <person name="Zhirakovskaya E."/>
        </authorList>
    </citation>
    <scope>NUCLEOTIDE SEQUENCE</scope>
</reference>
<dbReference type="AlphaFoldDB" id="A0A3B1BA32"/>
<dbReference type="GO" id="GO:0033962">
    <property type="term" value="P:P-body assembly"/>
    <property type="evidence" value="ECO:0007669"/>
    <property type="project" value="TreeGrafter"/>
</dbReference>
<dbReference type="SUPFAM" id="SSF64153">
    <property type="entry name" value="YjeF N-terminal domain-like"/>
    <property type="match status" value="1"/>
</dbReference>
<evidence type="ECO:0000313" key="2">
    <source>
        <dbReference type="EMBL" id="VAX15156.1"/>
    </source>
</evidence>